<evidence type="ECO:0000313" key="1">
    <source>
        <dbReference type="EMBL" id="CAB5220191.1"/>
    </source>
</evidence>
<accession>A0A6J7WQ56</accession>
<name>A0A6J7WQ56_9CAUD</name>
<organism evidence="1">
    <name type="scientific">uncultured Caudovirales phage</name>
    <dbReference type="NCBI Taxonomy" id="2100421"/>
    <lineage>
        <taxon>Viruses</taxon>
        <taxon>Duplodnaviria</taxon>
        <taxon>Heunggongvirae</taxon>
        <taxon>Uroviricota</taxon>
        <taxon>Caudoviricetes</taxon>
        <taxon>Peduoviridae</taxon>
        <taxon>Maltschvirus</taxon>
        <taxon>Maltschvirus maltsch</taxon>
    </lineage>
</organism>
<dbReference type="EMBL" id="LR798285">
    <property type="protein sequence ID" value="CAB5220191.1"/>
    <property type="molecule type" value="Genomic_DNA"/>
</dbReference>
<sequence length="75" mass="8389">MSGGIWKGRKDDEALLRVLHLRMTLGAAEAGRWLGMKSEKVRTMCNRVLNEDLRVSVMDGVETPKQVLAGYWEGA</sequence>
<proteinExistence type="predicted"/>
<reference evidence="1" key="1">
    <citation type="submission" date="2020-05" db="EMBL/GenBank/DDBJ databases">
        <authorList>
            <person name="Chiriac C."/>
            <person name="Salcher M."/>
            <person name="Ghai R."/>
            <person name="Kavagutti S V."/>
        </authorList>
    </citation>
    <scope>NUCLEOTIDE SEQUENCE</scope>
</reference>
<protein>
    <submittedName>
        <fullName evidence="1">Uncharacterized protein</fullName>
    </submittedName>
</protein>
<gene>
    <name evidence="1" type="ORF">UFOVP233_4</name>
</gene>